<evidence type="ECO:0000313" key="2">
    <source>
        <dbReference type="Proteomes" id="UP000215027"/>
    </source>
</evidence>
<organism evidence="1 2">
    <name type="scientific">Candidatus Promineifilum breve</name>
    <dbReference type="NCBI Taxonomy" id="1806508"/>
    <lineage>
        <taxon>Bacteria</taxon>
        <taxon>Bacillati</taxon>
        <taxon>Chloroflexota</taxon>
        <taxon>Ardenticatenia</taxon>
        <taxon>Candidatus Promineifilales</taxon>
        <taxon>Candidatus Promineifilaceae</taxon>
        <taxon>Candidatus Promineifilum</taxon>
    </lineage>
</organism>
<gene>
    <name evidence="1" type="ORF">CFX0092_P0052</name>
</gene>
<reference evidence="1" key="1">
    <citation type="submission" date="2016-01" db="EMBL/GenBank/DDBJ databases">
        <authorList>
            <person name="Mcilroy J.S."/>
            <person name="Karst M S."/>
            <person name="Albertsen M."/>
        </authorList>
    </citation>
    <scope>NUCLEOTIDE SEQUENCE</scope>
    <source>
        <strain evidence="1">Cfx-K</strain>
        <plasmid evidence="1">III</plasmid>
    </source>
</reference>
<geneLocation type="plasmid" evidence="1 2">
    <name>III</name>
</geneLocation>
<name>A0A160T8P2_9CHLR</name>
<dbReference type="EMBL" id="LN890657">
    <property type="protein sequence ID" value="CUS06452.1"/>
    <property type="molecule type" value="Genomic_DNA"/>
</dbReference>
<dbReference type="AlphaFoldDB" id="A0A160T8P2"/>
<proteinExistence type="predicted"/>
<keyword evidence="1" id="KW-0614">Plasmid</keyword>
<dbReference type="Proteomes" id="UP000215027">
    <property type="component" value="Plasmid III"/>
</dbReference>
<accession>A0A160T8P2</accession>
<protein>
    <submittedName>
        <fullName evidence="1">Uncharacterized protein</fullName>
    </submittedName>
</protein>
<keyword evidence="2" id="KW-1185">Reference proteome</keyword>
<evidence type="ECO:0000313" key="1">
    <source>
        <dbReference type="EMBL" id="CUS06452.1"/>
    </source>
</evidence>
<dbReference type="KEGG" id="pbf:CFX0092_P0052"/>
<sequence>MATGRLRLKRGVFGQMQVNRHQLSQSGRVSYPTVVKYAEAEEVDNFSGPVLYTMLSLGLGMSDAEIADMRLGDLFEVEGVSE</sequence>